<accession>A0A1M6IDJ6</accession>
<keyword evidence="5 6" id="KW-0472">Membrane</keyword>
<protein>
    <submittedName>
        <fullName evidence="8">MFS transporter, ACS family, tartrate transporter</fullName>
    </submittedName>
</protein>
<keyword evidence="3 6" id="KW-0812">Transmembrane</keyword>
<dbReference type="InterPro" id="IPR011701">
    <property type="entry name" value="MFS"/>
</dbReference>
<dbReference type="Pfam" id="PF07690">
    <property type="entry name" value="MFS_1"/>
    <property type="match status" value="1"/>
</dbReference>
<evidence type="ECO:0000256" key="6">
    <source>
        <dbReference type="SAM" id="Phobius"/>
    </source>
</evidence>
<dbReference type="InterPro" id="IPR020846">
    <property type="entry name" value="MFS_dom"/>
</dbReference>
<dbReference type="SUPFAM" id="SSF103473">
    <property type="entry name" value="MFS general substrate transporter"/>
    <property type="match status" value="1"/>
</dbReference>
<feature type="transmembrane region" description="Helical" evidence="6">
    <location>
        <begin position="20"/>
        <end position="42"/>
    </location>
</feature>
<organism evidence="8 9">
    <name type="scientific">Bradyrhizobium lablabi</name>
    <dbReference type="NCBI Taxonomy" id="722472"/>
    <lineage>
        <taxon>Bacteria</taxon>
        <taxon>Pseudomonadati</taxon>
        <taxon>Pseudomonadota</taxon>
        <taxon>Alphaproteobacteria</taxon>
        <taxon>Hyphomicrobiales</taxon>
        <taxon>Nitrobacteraceae</taxon>
        <taxon>Bradyrhizobium</taxon>
    </lineage>
</organism>
<feature type="transmembrane region" description="Helical" evidence="6">
    <location>
        <begin position="79"/>
        <end position="101"/>
    </location>
</feature>
<comment type="subcellular location">
    <subcellularLocation>
        <location evidence="1">Membrane</location>
        <topology evidence="1">Multi-pass membrane protein</topology>
    </subcellularLocation>
</comment>
<dbReference type="OrthoDB" id="9773957at2"/>
<feature type="transmembrane region" description="Helical" evidence="6">
    <location>
        <begin position="399"/>
        <end position="419"/>
    </location>
</feature>
<dbReference type="GO" id="GO:0022857">
    <property type="term" value="F:transmembrane transporter activity"/>
    <property type="evidence" value="ECO:0007669"/>
    <property type="project" value="InterPro"/>
</dbReference>
<evidence type="ECO:0000256" key="4">
    <source>
        <dbReference type="ARBA" id="ARBA00022989"/>
    </source>
</evidence>
<keyword evidence="4 6" id="KW-1133">Transmembrane helix</keyword>
<feature type="transmembrane region" description="Helical" evidence="6">
    <location>
        <begin position="244"/>
        <end position="265"/>
    </location>
</feature>
<evidence type="ECO:0000259" key="7">
    <source>
        <dbReference type="PROSITE" id="PS50850"/>
    </source>
</evidence>
<keyword evidence="2" id="KW-0813">Transport</keyword>
<feature type="domain" description="Major facilitator superfamily (MFS) profile" evidence="7">
    <location>
        <begin position="17"/>
        <end position="423"/>
    </location>
</feature>
<dbReference type="EMBL" id="LT670844">
    <property type="protein sequence ID" value="SHJ32538.1"/>
    <property type="molecule type" value="Genomic_DNA"/>
</dbReference>
<feature type="transmembrane region" description="Helical" evidence="6">
    <location>
        <begin position="309"/>
        <end position="327"/>
    </location>
</feature>
<dbReference type="RefSeq" id="WP_079536315.1">
    <property type="nucleotide sequence ID" value="NZ_LT670844.1"/>
</dbReference>
<dbReference type="Gene3D" id="1.20.1250.20">
    <property type="entry name" value="MFS general substrate transporter like domains"/>
    <property type="match status" value="2"/>
</dbReference>
<evidence type="ECO:0000313" key="8">
    <source>
        <dbReference type="EMBL" id="SHJ32538.1"/>
    </source>
</evidence>
<feature type="transmembrane region" description="Helical" evidence="6">
    <location>
        <begin position="107"/>
        <end position="129"/>
    </location>
</feature>
<dbReference type="Proteomes" id="UP000189935">
    <property type="component" value="Chromosome I"/>
</dbReference>
<gene>
    <name evidence="8" type="ORF">SAMN05444159_0317</name>
</gene>
<dbReference type="AlphaFoldDB" id="A0A1M6IDJ6"/>
<evidence type="ECO:0000256" key="2">
    <source>
        <dbReference type="ARBA" id="ARBA00022448"/>
    </source>
</evidence>
<sequence>MTEAIGRQAIAKVSRRLLPFMALLYFVNFLDRINLGFAALTMNKDLGLSAYVYGLGAGIFFFGYFIFEVPSNLILERVGARLWIARIMLTWGFISAGMAFVTGETSFIVMRFLLGVAEAGFFPGMILYLTYWYPAPYRARVIAGFMLAIPVSIAIGAPISTTILGLDGLLGLKGWQWLFIIEGAPAVVLSAAVLYFMTDRPAHAKWLTAAERDWLERALRDEREAINAAHGTYNPFRALIDPRVLALSFIYLCLVAAGYGTVYFLPQIIKGLGFSNFQTGFVTSVPSIAGSVGMLVWGWYSDRIGERRWNLAVASLCGAVGLAGAGLFNASYWGLLAMCIASIGLNGTKPCFWPLPSTLMTGTAAAASIAAINSIGNLGGFVGPYVVGWIKDTTQSFEAGLYFLSVCAVLAAIVTTLAMRPSSQRVASQSISHPA</sequence>
<name>A0A1M6IDJ6_9BRAD</name>
<evidence type="ECO:0000313" key="9">
    <source>
        <dbReference type="Proteomes" id="UP000189935"/>
    </source>
</evidence>
<proteinExistence type="predicted"/>
<dbReference type="CDD" id="cd17319">
    <property type="entry name" value="MFS_ExuT_GudP_like"/>
    <property type="match status" value="1"/>
</dbReference>
<evidence type="ECO:0000256" key="1">
    <source>
        <dbReference type="ARBA" id="ARBA00004141"/>
    </source>
</evidence>
<evidence type="ECO:0000256" key="5">
    <source>
        <dbReference type="ARBA" id="ARBA00023136"/>
    </source>
</evidence>
<dbReference type="InterPro" id="IPR036259">
    <property type="entry name" value="MFS_trans_sf"/>
</dbReference>
<dbReference type="PANTHER" id="PTHR43791">
    <property type="entry name" value="PERMEASE-RELATED"/>
    <property type="match status" value="1"/>
</dbReference>
<dbReference type="PANTHER" id="PTHR43791:SF36">
    <property type="entry name" value="TRANSPORTER, PUTATIVE (AFU_ORTHOLOGUE AFUA_6G08340)-RELATED"/>
    <property type="match status" value="1"/>
</dbReference>
<feature type="transmembrane region" description="Helical" evidence="6">
    <location>
        <begin position="277"/>
        <end position="297"/>
    </location>
</feature>
<feature type="transmembrane region" description="Helical" evidence="6">
    <location>
        <begin position="141"/>
        <end position="163"/>
    </location>
</feature>
<reference evidence="8 9" key="1">
    <citation type="submission" date="2016-11" db="EMBL/GenBank/DDBJ databases">
        <authorList>
            <person name="Jaros S."/>
            <person name="Januszkiewicz K."/>
            <person name="Wedrychowicz H."/>
        </authorList>
    </citation>
    <scope>NUCLEOTIDE SEQUENCE [LARGE SCALE GENOMIC DNA]</scope>
    <source>
        <strain evidence="8 9">GAS499</strain>
    </source>
</reference>
<feature type="transmembrane region" description="Helical" evidence="6">
    <location>
        <begin position="175"/>
        <end position="197"/>
    </location>
</feature>
<dbReference type="GO" id="GO:0016020">
    <property type="term" value="C:membrane"/>
    <property type="evidence" value="ECO:0007669"/>
    <property type="project" value="UniProtKB-SubCell"/>
</dbReference>
<dbReference type="FunFam" id="1.20.1250.20:FF:000018">
    <property type="entry name" value="MFS transporter permease"/>
    <property type="match status" value="1"/>
</dbReference>
<dbReference type="PROSITE" id="PS50850">
    <property type="entry name" value="MFS"/>
    <property type="match status" value="1"/>
</dbReference>
<feature type="transmembrane region" description="Helical" evidence="6">
    <location>
        <begin position="48"/>
        <end position="67"/>
    </location>
</feature>
<feature type="transmembrane region" description="Helical" evidence="6">
    <location>
        <begin position="364"/>
        <end position="387"/>
    </location>
</feature>
<evidence type="ECO:0000256" key="3">
    <source>
        <dbReference type="ARBA" id="ARBA00022692"/>
    </source>
</evidence>